<sequence length="172" mass="18830">MKNERSLVVVLAALLVLICIAVFGSGVIGVSRSNIEENARQSQRIDASWLVAKDVTDEAAALLFYNKELNQHTFSIYLNNDGFSYGYFFREGGSLGSIDSGIQGFSYQSNGLVLLSMNAKNVEKIQMNNGKNIEIITINPLEPFAIIIPSNIDTVTLYNSNGENISIDNIST</sequence>
<name>A0A212JTT3_9FIRM</name>
<protein>
    <recommendedName>
        <fullName evidence="2">DUF4860 domain-containing protein</fullName>
    </recommendedName>
</protein>
<evidence type="ECO:0008006" key="2">
    <source>
        <dbReference type="Google" id="ProtNLM"/>
    </source>
</evidence>
<evidence type="ECO:0000313" key="1">
    <source>
        <dbReference type="EMBL" id="SBW02832.1"/>
    </source>
</evidence>
<organism evidence="1">
    <name type="scientific">uncultured Eubacteriales bacterium</name>
    <dbReference type="NCBI Taxonomy" id="172733"/>
    <lineage>
        <taxon>Bacteria</taxon>
        <taxon>Bacillati</taxon>
        <taxon>Bacillota</taxon>
        <taxon>Clostridia</taxon>
        <taxon>Eubacteriales</taxon>
        <taxon>environmental samples</taxon>
    </lineage>
</organism>
<reference evidence="1" key="1">
    <citation type="submission" date="2016-04" db="EMBL/GenBank/DDBJ databases">
        <authorList>
            <person name="Evans L.H."/>
            <person name="Alamgir A."/>
            <person name="Owens N."/>
            <person name="Weber N.D."/>
            <person name="Virtaneva K."/>
            <person name="Barbian K."/>
            <person name="Babar A."/>
            <person name="Rosenke K."/>
        </authorList>
    </citation>
    <scope>NUCLEOTIDE SEQUENCE</scope>
    <source>
        <strain evidence="1">86</strain>
    </source>
</reference>
<dbReference type="EMBL" id="FLUN01000001">
    <property type="protein sequence ID" value="SBW02832.1"/>
    <property type="molecule type" value="Genomic_DNA"/>
</dbReference>
<proteinExistence type="predicted"/>
<accession>A0A212JTT3</accession>
<dbReference type="AlphaFoldDB" id="A0A212JTT3"/>
<gene>
    <name evidence="1" type="ORF">KL86CLO1_11702</name>
</gene>